<reference evidence="1" key="1">
    <citation type="submission" date="2018-05" db="EMBL/GenBank/DDBJ databases">
        <authorList>
            <person name="Lanie J.A."/>
            <person name="Ng W.-L."/>
            <person name="Kazmierczak K.M."/>
            <person name="Andrzejewski T.M."/>
            <person name="Davidsen T.M."/>
            <person name="Wayne K.J."/>
            <person name="Tettelin H."/>
            <person name="Glass J.I."/>
            <person name="Rusch D."/>
            <person name="Podicherti R."/>
            <person name="Tsui H.-C.T."/>
            <person name="Winkler M.E."/>
        </authorList>
    </citation>
    <scope>NUCLEOTIDE SEQUENCE</scope>
</reference>
<evidence type="ECO:0000313" key="1">
    <source>
        <dbReference type="EMBL" id="SVD51856.1"/>
    </source>
</evidence>
<protein>
    <recommendedName>
        <fullName evidence="2">HEAT repeat domain-containing protein</fullName>
    </recommendedName>
</protein>
<accession>A0A382VZ15</accession>
<organism evidence="1">
    <name type="scientific">marine metagenome</name>
    <dbReference type="NCBI Taxonomy" id="408172"/>
    <lineage>
        <taxon>unclassified sequences</taxon>
        <taxon>metagenomes</taxon>
        <taxon>ecological metagenomes</taxon>
    </lineage>
</organism>
<evidence type="ECO:0008006" key="2">
    <source>
        <dbReference type="Google" id="ProtNLM"/>
    </source>
</evidence>
<dbReference type="AlphaFoldDB" id="A0A382VZ15"/>
<sequence length="167" mass="19226">MKYPFIICILFWNLTGITVAAPDKAQVMELLEGRHWKLDVESFQLLGDDTDKVLIEIGGDTSLINYLRFRAIDALSLFPTENTASFLELYAEKSFAPLARRGFEALKNGFYKTQPQRVKRLAARLLKHPNAQVRISAARFMRSVDAPRFKRFLKSESDSWVRKEAQK</sequence>
<dbReference type="EMBL" id="UINC01155794">
    <property type="protein sequence ID" value="SVD51856.1"/>
    <property type="molecule type" value="Genomic_DNA"/>
</dbReference>
<name>A0A382VZ15_9ZZZZ</name>
<proteinExistence type="predicted"/>
<gene>
    <name evidence="1" type="ORF">METZ01_LOCUS404710</name>
</gene>